<dbReference type="GO" id="GO:0004842">
    <property type="term" value="F:ubiquitin-protein transferase activity"/>
    <property type="evidence" value="ECO:0007669"/>
    <property type="project" value="TreeGrafter"/>
</dbReference>
<dbReference type="Gene3D" id="3.30.40.10">
    <property type="entry name" value="Zinc/RING finger domain, C3HC4 (zinc finger)"/>
    <property type="match status" value="1"/>
</dbReference>
<sequence>MREKLLTVENLALTISVSVMDDLTSSSVIWVCRICYEEEFESCRSLEAPCACSGTLKKFRPGYTSPPKITHTLHTTVTIRGSWEVPRIEPEPENTGESPETDYSHCAAAADRKKQISGSNRGYPFSLLTVHSSSVFYLAHNDAPAPVMLPVNKVVVGFLCAFVQVLIVKAGGILVPMYTLIRILGVIHNRIKYQGYQNPDADLLSSDDEDGEQHSNAEIQP</sequence>
<evidence type="ECO:0000256" key="1">
    <source>
        <dbReference type="SAM" id="MobiDB-lite"/>
    </source>
</evidence>
<feature type="transmembrane region" description="Helical" evidence="2">
    <location>
        <begin position="122"/>
        <end position="139"/>
    </location>
</feature>
<dbReference type="AlphaFoldDB" id="A0AAW2XVC4"/>
<feature type="transmembrane region" description="Helical" evidence="2">
    <location>
        <begin position="154"/>
        <end position="181"/>
    </location>
</feature>
<feature type="region of interest" description="Disordered" evidence="1">
    <location>
        <begin position="202"/>
        <end position="221"/>
    </location>
</feature>
<dbReference type="GO" id="GO:0016567">
    <property type="term" value="P:protein ubiquitination"/>
    <property type="evidence" value="ECO:0007669"/>
    <property type="project" value="TreeGrafter"/>
</dbReference>
<keyword evidence="2" id="KW-0812">Transmembrane</keyword>
<organism evidence="3">
    <name type="scientific">Sesamum latifolium</name>
    <dbReference type="NCBI Taxonomy" id="2727402"/>
    <lineage>
        <taxon>Eukaryota</taxon>
        <taxon>Viridiplantae</taxon>
        <taxon>Streptophyta</taxon>
        <taxon>Embryophyta</taxon>
        <taxon>Tracheophyta</taxon>
        <taxon>Spermatophyta</taxon>
        <taxon>Magnoliopsida</taxon>
        <taxon>eudicotyledons</taxon>
        <taxon>Gunneridae</taxon>
        <taxon>Pentapetalae</taxon>
        <taxon>asterids</taxon>
        <taxon>lamiids</taxon>
        <taxon>Lamiales</taxon>
        <taxon>Pedaliaceae</taxon>
        <taxon>Sesamum</taxon>
    </lineage>
</organism>
<comment type="caution">
    <text evidence="3">The sequence shown here is derived from an EMBL/GenBank/DDBJ whole genome shotgun (WGS) entry which is preliminary data.</text>
</comment>
<evidence type="ECO:0000313" key="3">
    <source>
        <dbReference type="EMBL" id="KAL0457598.1"/>
    </source>
</evidence>
<dbReference type="EMBL" id="JACGWN010000002">
    <property type="protein sequence ID" value="KAL0457598.1"/>
    <property type="molecule type" value="Genomic_DNA"/>
</dbReference>
<accession>A0AAW2XVC4</accession>
<proteinExistence type="predicted"/>
<dbReference type="InterPro" id="IPR013083">
    <property type="entry name" value="Znf_RING/FYVE/PHD"/>
</dbReference>
<reference evidence="3" key="1">
    <citation type="submission" date="2020-06" db="EMBL/GenBank/DDBJ databases">
        <authorList>
            <person name="Li T."/>
            <person name="Hu X."/>
            <person name="Zhang T."/>
            <person name="Song X."/>
            <person name="Zhang H."/>
            <person name="Dai N."/>
            <person name="Sheng W."/>
            <person name="Hou X."/>
            <person name="Wei L."/>
        </authorList>
    </citation>
    <scope>NUCLEOTIDE SEQUENCE</scope>
    <source>
        <strain evidence="3">KEN1</strain>
        <tissue evidence="3">Leaf</tissue>
    </source>
</reference>
<protein>
    <submittedName>
        <fullName evidence="3">Uncharacterized protein</fullName>
    </submittedName>
</protein>
<dbReference type="GO" id="GO:0016020">
    <property type="term" value="C:membrane"/>
    <property type="evidence" value="ECO:0007669"/>
    <property type="project" value="TreeGrafter"/>
</dbReference>
<dbReference type="PANTHER" id="PTHR23012:SF180">
    <property type="entry name" value="RING_FYVE_PHD ZINC FINGER SUPERFAMILY PROTEIN"/>
    <property type="match status" value="1"/>
</dbReference>
<evidence type="ECO:0000256" key="2">
    <source>
        <dbReference type="SAM" id="Phobius"/>
    </source>
</evidence>
<keyword evidence="2" id="KW-1133">Transmembrane helix</keyword>
<gene>
    <name evidence="3" type="ORF">Slati_0387000</name>
</gene>
<keyword evidence="2" id="KW-0472">Membrane</keyword>
<reference evidence="3" key="2">
    <citation type="journal article" date="2024" name="Plant">
        <title>Genomic evolution and insights into agronomic trait innovations of Sesamum species.</title>
        <authorList>
            <person name="Miao H."/>
            <person name="Wang L."/>
            <person name="Qu L."/>
            <person name="Liu H."/>
            <person name="Sun Y."/>
            <person name="Le M."/>
            <person name="Wang Q."/>
            <person name="Wei S."/>
            <person name="Zheng Y."/>
            <person name="Lin W."/>
            <person name="Duan Y."/>
            <person name="Cao H."/>
            <person name="Xiong S."/>
            <person name="Wang X."/>
            <person name="Wei L."/>
            <person name="Li C."/>
            <person name="Ma Q."/>
            <person name="Ju M."/>
            <person name="Zhao R."/>
            <person name="Li G."/>
            <person name="Mu C."/>
            <person name="Tian Q."/>
            <person name="Mei H."/>
            <person name="Zhang T."/>
            <person name="Gao T."/>
            <person name="Zhang H."/>
        </authorList>
    </citation>
    <scope>NUCLEOTIDE SEQUENCE</scope>
    <source>
        <strain evidence="3">KEN1</strain>
    </source>
</reference>
<dbReference type="PANTHER" id="PTHR23012">
    <property type="entry name" value="RING/FYVE/PHD ZINC FINGER DOMAIN-CONTAINING"/>
    <property type="match status" value="1"/>
</dbReference>
<dbReference type="InterPro" id="IPR033275">
    <property type="entry name" value="MARCH-like"/>
</dbReference>
<name>A0AAW2XVC4_9LAMI</name>